<evidence type="ECO:0000313" key="4">
    <source>
        <dbReference type="EMBL" id="KAF9872253.1"/>
    </source>
</evidence>
<dbReference type="GeneID" id="62166133"/>
<sequence length="344" mass="37694">MVNDLILLTGATGFVGSRALVTLLESGFRVRCAVRSESGRDKIMASPSLRSIQPSEEQLAWVIVHDITVPNAYDEAVKGVKYIIHCASPVVKLRPDGRQGTDDEIYVNPAVQGVVGMLESAAAHAGDTVERIVVTSSIVAIMPRSCFRGEGLDRPAFTGESRLPWPVAPYEDAYSASKTAALEASERWMREHKPAFDLISIMPAWIFGREELATTPEALLSGSNGVLLELLRGNKFDWTINTGYVSVQDVVDAHIRALSPSVPGGKSFILSKHIAFEEARDFAKKHFPEAFANGVFREDSKQLVVSIPTDESEGEELLGRQYENCEDVVKEVAAQYVKLVDECK</sequence>
<dbReference type="OrthoDB" id="2735536at2759"/>
<dbReference type="InterPro" id="IPR050425">
    <property type="entry name" value="NAD(P)_dehydrat-like"/>
</dbReference>
<proteinExistence type="inferred from homology"/>
<reference evidence="4" key="2">
    <citation type="submission" date="2020-11" db="EMBL/GenBank/DDBJ databases">
        <title>Whole genome sequencing of Colletotrichum sp.</title>
        <authorList>
            <person name="Li H."/>
        </authorList>
    </citation>
    <scope>NUCLEOTIDE SEQUENCE</scope>
    <source>
        <strain evidence="4">CkLH20</strain>
    </source>
</reference>
<evidence type="ECO:0000256" key="2">
    <source>
        <dbReference type="ARBA" id="ARBA00023445"/>
    </source>
</evidence>
<protein>
    <submittedName>
        <fullName evidence="4">3-beta hydroxysteroid dehydrogenase</fullName>
    </submittedName>
</protein>
<dbReference type="AlphaFoldDB" id="A0A9P6HWQ9"/>
<dbReference type="Pfam" id="PF01370">
    <property type="entry name" value="Epimerase"/>
    <property type="match status" value="1"/>
</dbReference>
<reference evidence="4" key="1">
    <citation type="submission" date="2020-03" db="EMBL/GenBank/DDBJ databases">
        <authorList>
            <person name="He L."/>
        </authorList>
    </citation>
    <scope>NUCLEOTIDE SEQUENCE</scope>
    <source>
        <strain evidence="4">CkLH20</strain>
    </source>
</reference>
<feature type="domain" description="NAD-dependent epimerase/dehydratase" evidence="3">
    <location>
        <begin position="6"/>
        <end position="260"/>
    </location>
</feature>
<organism evidence="4 5">
    <name type="scientific">Colletotrichum karsti</name>
    <dbReference type="NCBI Taxonomy" id="1095194"/>
    <lineage>
        <taxon>Eukaryota</taxon>
        <taxon>Fungi</taxon>
        <taxon>Dikarya</taxon>
        <taxon>Ascomycota</taxon>
        <taxon>Pezizomycotina</taxon>
        <taxon>Sordariomycetes</taxon>
        <taxon>Hypocreomycetidae</taxon>
        <taxon>Glomerellales</taxon>
        <taxon>Glomerellaceae</taxon>
        <taxon>Colletotrichum</taxon>
        <taxon>Colletotrichum boninense species complex</taxon>
    </lineage>
</organism>
<keyword evidence="1" id="KW-0560">Oxidoreductase</keyword>
<dbReference type="InterPro" id="IPR001509">
    <property type="entry name" value="Epimerase_deHydtase"/>
</dbReference>
<dbReference type="RefSeq" id="XP_038741714.1">
    <property type="nucleotide sequence ID" value="XM_038893059.1"/>
</dbReference>
<accession>A0A9P6HWQ9</accession>
<dbReference type="InterPro" id="IPR036291">
    <property type="entry name" value="NAD(P)-bd_dom_sf"/>
</dbReference>
<comment type="caution">
    <text evidence="4">The sequence shown here is derived from an EMBL/GenBank/DDBJ whole genome shotgun (WGS) entry which is preliminary data.</text>
</comment>
<dbReference type="Proteomes" id="UP000781932">
    <property type="component" value="Unassembled WGS sequence"/>
</dbReference>
<comment type="similarity">
    <text evidence="2">Belongs to the NAD(P)-dependent epimerase/dehydratase family. Dihydroflavonol-4-reductase subfamily.</text>
</comment>
<evidence type="ECO:0000313" key="5">
    <source>
        <dbReference type="Proteomes" id="UP000781932"/>
    </source>
</evidence>
<dbReference type="PANTHER" id="PTHR10366">
    <property type="entry name" value="NAD DEPENDENT EPIMERASE/DEHYDRATASE"/>
    <property type="match status" value="1"/>
</dbReference>
<name>A0A9P6HWQ9_9PEZI</name>
<dbReference type="EMBL" id="JAATWM020000039">
    <property type="protein sequence ID" value="KAF9872253.1"/>
    <property type="molecule type" value="Genomic_DNA"/>
</dbReference>
<gene>
    <name evidence="4" type="ORF">CkaCkLH20_10345</name>
</gene>
<keyword evidence="5" id="KW-1185">Reference proteome</keyword>
<dbReference type="Gene3D" id="3.40.50.720">
    <property type="entry name" value="NAD(P)-binding Rossmann-like Domain"/>
    <property type="match status" value="1"/>
</dbReference>
<evidence type="ECO:0000256" key="1">
    <source>
        <dbReference type="ARBA" id="ARBA00023002"/>
    </source>
</evidence>
<dbReference type="GO" id="GO:0016616">
    <property type="term" value="F:oxidoreductase activity, acting on the CH-OH group of donors, NAD or NADP as acceptor"/>
    <property type="evidence" value="ECO:0007669"/>
    <property type="project" value="TreeGrafter"/>
</dbReference>
<dbReference type="SUPFAM" id="SSF51735">
    <property type="entry name" value="NAD(P)-binding Rossmann-fold domains"/>
    <property type="match status" value="1"/>
</dbReference>
<dbReference type="PANTHER" id="PTHR10366:SF564">
    <property type="entry name" value="STEROL-4-ALPHA-CARBOXYLATE 3-DEHYDROGENASE, DECARBOXYLATING"/>
    <property type="match status" value="1"/>
</dbReference>
<evidence type="ECO:0000259" key="3">
    <source>
        <dbReference type="Pfam" id="PF01370"/>
    </source>
</evidence>